<organism evidence="2 3">
    <name type="scientific">Aphanomyces euteiches</name>
    <dbReference type="NCBI Taxonomy" id="100861"/>
    <lineage>
        <taxon>Eukaryota</taxon>
        <taxon>Sar</taxon>
        <taxon>Stramenopiles</taxon>
        <taxon>Oomycota</taxon>
        <taxon>Saprolegniomycetes</taxon>
        <taxon>Saprolegniales</taxon>
        <taxon>Verrucalvaceae</taxon>
        <taxon>Aphanomyces</taxon>
    </lineage>
</organism>
<name>A0A6G0WD41_9STRA</name>
<dbReference type="PANTHER" id="PTHR23011:SF28">
    <property type="entry name" value="CYCLIC NUCLEOTIDE-BINDING DOMAIN CONTAINING PROTEIN"/>
    <property type="match status" value="1"/>
</dbReference>
<sequence length="494" mass="55850">MAKKGTFSSILPLLPSKKSIKLSEDKPRRRSSMQEVVAEAAIKKDTLEVIKQVLLSDPSTRTDSNILFSICILGMLAHLHLVFKWMQENCKNTNIFGSSHEYIGREICRQMRLFKLPSRAMLIRQGDTGDRCYILIDGLVDVYCKENANQAIQSMDEPRPDTPPYNVVKAPTDLGEYKATLGPGAVVGDMVLLNPSARRNATVVVSNLTPECFLIYLGRMDYVRLIRTVSMENSHYVQAEVLDFMHIFQKWPMADRMRFVSQMRSAQFRANEYLYRGGTVATMLYIIVSGEAMEKQHVNMVTSKLEEIKINVDLMLLGPGDIANEHAFFKSSLIGPFDIKAVTDVHVLGISRRLYDAVISSTKDFVVDLTTKLSLLAADRDDYRKERLEFGSRYPEAHVAMTWHLMRMSNLRCSRCGQRGHLANQISRCNHAKKLDWMPLQQRLDKHFGGQAGLGALANLPIQLKESGSSGNRSSGHRSRKYANLFSLQEISHL</sequence>
<accession>A0A6G0WD41</accession>
<feature type="domain" description="Cyclic nucleotide-binding" evidence="1">
    <location>
        <begin position="247"/>
        <end position="359"/>
    </location>
</feature>
<dbReference type="EMBL" id="VJMJ01000247">
    <property type="protein sequence ID" value="KAF0725246.1"/>
    <property type="molecule type" value="Genomic_DNA"/>
</dbReference>
<dbReference type="Proteomes" id="UP000481153">
    <property type="component" value="Unassembled WGS sequence"/>
</dbReference>
<dbReference type="PROSITE" id="PS50042">
    <property type="entry name" value="CNMP_BINDING_3"/>
    <property type="match status" value="2"/>
</dbReference>
<reference evidence="2 3" key="1">
    <citation type="submission" date="2019-07" db="EMBL/GenBank/DDBJ databases">
        <title>Genomics analysis of Aphanomyces spp. identifies a new class of oomycete effector associated with host adaptation.</title>
        <authorList>
            <person name="Gaulin E."/>
        </authorList>
    </citation>
    <scope>NUCLEOTIDE SEQUENCE [LARGE SCALE GENOMIC DNA]</scope>
    <source>
        <strain evidence="2 3">ATCC 201684</strain>
    </source>
</reference>
<evidence type="ECO:0000313" key="3">
    <source>
        <dbReference type="Proteomes" id="UP000481153"/>
    </source>
</evidence>
<gene>
    <name evidence="2" type="ORF">Ae201684_016263</name>
</gene>
<dbReference type="CDD" id="cd00038">
    <property type="entry name" value="CAP_ED"/>
    <property type="match status" value="2"/>
</dbReference>
<dbReference type="Pfam" id="PF00027">
    <property type="entry name" value="cNMP_binding"/>
    <property type="match status" value="1"/>
</dbReference>
<dbReference type="Gene3D" id="2.60.120.10">
    <property type="entry name" value="Jelly Rolls"/>
    <property type="match status" value="2"/>
</dbReference>
<evidence type="ECO:0000313" key="2">
    <source>
        <dbReference type="EMBL" id="KAF0725246.1"/>
    </source>
</evidence>
<dbReference type="AlphaFoldDB" id="A0A6G0WD41"/>
<dbReference type="SMART" id="SM00100">
    <property type="entry name" value="cNMP"/>
    <property type="match status" value="2"/>
</dbReference>
<evidence type="ECO:0000259" key="1">
    <source>
        <dbReference type="PROSITE" id="PS50042"/>
    </source>
</evidence>
<feature type="domain" description="Cyclic nucleotide-binding" evidence="1">
    <location>
        <begin position="95"/>
        <end position="226"/>
    </location>
</feature>
<dbReference type="InterPro" id="IPR000595">
    <property type="entry name" value="cNMP-bd_dom"/>
</dbReference>
<comment type="caution">
    <text evidence="2">The sequence shown here is derived from an EMBL/GenBank/DDBJ whole genome shotgun (WGS) entry which is preliminary data.</text>
</comment>
<proteinExistence type="predicted"/>
<dbReference type="InterPro" id="IPR018490">
    <property type="entry name" value="cNMP-bd_dom_sf"/>
</dbReference>
<dbReference type="VEuPathDB" id="FungiDB:AeMF1_001639"/>
<keyword evidence="3" id="KW-1185">Reference proteome</keyword>
<protein>
    <recommendedName>
        <fullName evidence="1">Cyclic nucleotide-binding domain-containing protein</fullName>
    </recommendedName>
</protein>
<dbReference type="InterPro" id="IPR014710">
    <property type="entry name" value="RmlC-like_jellyroll"/>
</dbReference>
<dbReference type="PANTHER" id="PTHR23011">
    <property type="entry name" value="CYCLIC NUCLEOTIDE-BINDING DOMAIN CONTAINING PROTEIN"/>
    <property type="match status" value="1"/>
</dbReference>
<dbReference type="SUPFAM" id="SSF51206">
    <property type="entry name" value="cAMP-binding domain-like"/>
    <property type="match status" value="2"/>
</dbReference>